<accession>A0A9D4BC64</accession>
<reference evidence="1" key="2">
    <citation type="submission" date="2020-11" db="EMBL/GenBank/DDBJ databases">
        <authorList>
            <person name="McCartney M.A."/>
            <person name="Auch B."/>
            <person name="Kono T."/>
            <person name="Mallez S."/>
            <person name="Becker A."/>
            <person name="Gohl D.M."/>
            <person name="Silverstein K.A.T."/>
            <person name="Koren S."/>
            <person name="Bechman K.B."/>
            <person name="Herman A."/>
            <person name="Abrahante J.E."/>
            <person name="Garbe J."/>
        </authorList>
    </citation>
    <scope>NUCLEOTIDE SEQUENCE</scope>
    <source>
        <strain evidence="1">Duluth1</strain>
        <tissue evidence="1">Whole animal</tissue>
    </source>
</reference>
<reference evidence="1" key="1">
    <citation type="journal article" date="2019" name="bioRxiv">
        <title>The Genome of the Zebra Mussel, Dreissena polymorpha: A Resource for Invasive Species Research.</title>
        <authorList>
            <person name="McCartney M.A."/>
            <person name="Auch B."/>
            <person name="Kono T."/>
            <person name="Mallez S."/>
            <person name="Zhang Y."/>
            <person name="Obille A."/>
            <person name="Becker A."/>
            <person name="Abrahante J.E."/>
            <person name="Garbe J."/>
            <person name="Badalamenti J.P."/>
            <person name="Herman A."/>
            <person name="Mangelson H."/>
            <person name="Liachko I."/>
            <person name="Sullivan S."/>
            <person name="Sone E.D."/>
            <person name="Koren S."/>
            <person name="Silverstein K.A.T."/>
            <person name="Beckman K.B."/>
            <person name="Gohl D.M."/>
        </authorList>
    </citation>
    <scope>NUCLEOTIDE SEQUENCE</scope>
    <source>
        <strain evidence="1">Duluth1</strain>
        <tissue evidence="1">Whole animal</tissue>
    </source>
</reference>
<sequence>MFFCFNIVINATQSSVAQCSLWIPHRLTTPNHVNGDGLRVAGRGRKKALVWARSQKYPRKAGKPLIWLGNSLSGQYLVGTWDSVHLLIASGTPVQLGWRCKFTAKTDQAKALLSCKVIQNA</sequence>
<dbReference type="Proteomes" id="UP000828390">
    <property type="component" value="Unassembled WGS sequence"/>
</dbReference>
<protein>
    <submittedName>
        <fullName evidence="1">Uncharacterized protein</fullName>
    </submittedName>
</protein>
<organism evidence="1 2">
    <name type="scientific">Dreissena polymorpha</name>
    <name type="common">Zebra mussel</name>
    <name type="synonym">Mytilus polymorpha</name>
    <dbReference type="NCBI Taxonomy" id="45954"/>
    <lineage>
        <taxon>Eukaryota</taxon>
        <taxon>Metazoa</taxon>
        <taxon>Spiralia</taxon>
        <taxon>Lophotrochozoa</taxon>
        <taxon>Mollusca</taxon>
        <taxon>Bivalvia</taxon>
        <taxon>Autobranchia</taxon>
        <taxon>Heteroconchia</taxon>
        <taxon>Euheterodonta</taxon>
        <taxon>Imparidentia</taxon>
        <taxon>Neoheterodontei</taxon>
        <taxon>Myida</taxon>
        <taxon>Dreissenoidea</taxon>
        <taxon>Dreissenidae</taxon>
        <taxon>Dreissena</taxon>
    </lineage>
</organism>
<name>A0A9D4BC64_DREPO</name>
<evidence type="ECO:0000313" key="2">
    <source>
        <dbReference type="Proteomes" id="UP000828390"/>
    </source>
</evidence>
<dbReference type="EMBL" id="JAIWYP010000098">
    <property type="protein sequence ID" value="KAH3689741.1"/>
    <property type="molecule type" value="Genomic_DNA"/>
</dbReference>
<proteinExistence type="predicted"/>
<evidence type="ECO:0000313" key="1">
    <source>
        <dbReference type="EMBL" id="KAH3689741.1"/>
    </source>
</evidence>
<gene>
    <name evidence="1" type="ORF">DPMN_192178</name>
</gene>
<dbReference type="AlphaFoldDB" id="A0A9D4BC64"/>
<keyword evidence="2" id="KW-1185">Reference proteome</keyword>
<comment type="caution">
    <text evidence="1">The sequence shown here is derived from an EMBL/GenBank/DDBJ whole genome shotgun (WGS) entry which is preliminary data.</text>
</comment>